<sequence>MPSPLTSDIDDSESSPNRSFAELINEGQTDPTKKDQVELVRKQFLLVLDNLEQAAVLAPQAGIHTDAVEKAFLHCRKTLTNLNTLASYAEENPNARVDNASFNDVKPKHLDHMGIMAGQVFPGQELKGKLIALLEERGLAEPLGTFGTGSEEVPHIAKRFKYKRHLLIGGLDILFNYVNGLEEACEAMGYTYPFLNVEQDVSIDAQAIITFDNPVTKLTQATFLCDNILVMPVILKQTKKGPVWSKGDTEDEEGDLPKLMTHSQTFKNLIDDNQPFFIFEVGKRRHLADPQDVQISIARCLVLTECRFLTSPAAAGL</sequence>
<keyword evidence="2" id="KW-1185">Reference proteome</keyword>
<comment type="caution">
    <text evidence="1">The sequence shown here is derived from an EMBL/GenBank/DDBJ whole genome shotgun (WGS) entry which is preliminary data.</text>
</comment>
<organism evidence="1 2">
    <name type="scientific">Crepidotus variabilis</name>
    <dbReference type="NCBI Taxonomy" id="179855"/>
    <lineage>
        <taxon>Eukaryota</taxon>
        <taxon>Fungi</taxon>
        <taxon>Dikarya</taxon>
        <taxon>Basidiomycota</taxon>
        <taxon>Agaricomycotina</taxon>
        <taxon>Agaricomycetes</taxon>
        <taxon>Agaricomycetidae</taxon>
        <taxon>Agaricales</taxon>
        <taxon>Agaricineae</taxon>
        <taxon>Crepidotaceae</taxon>
        <taxon>Crepidotus</taxon>
    </lineage>
</organism>
<evidence type="ECO:0000313" key="2">
    <source>
        <dbReference type="Proteomes" id="UP000807306"/>
    </source>
</evidence>
<reference evidence="1" key="1">
    <citation type="submission" date="2020-11" db="EMBL/GenBank/DDBJ databases">
        <authorList>
            <consortium name="DOE Joint Genome Institute"/>
            <person name="Ahrendt S."/>
            <person name="Riley R."/>
            <person name="Andreopoulos W."/>
            <person name="Labutti K."/>
            <person name="Pangilinan J."/>
            <person name="Ruiz-Duenas F.J."/>
            <person name="Barrasa J.M."/>
            <person name="Sanchez-Garcia M."/>
            <person name="Camarero S."/>
            <person name="Miyauchi S."/>
            <person name="Serrano A."/>
            <person name="Linde D."/>
            <person name="Babiker R."/>
            <person name="Drula E."/>
            <person name="Ayuso-Fernandez I."/>
            <person name="Pacheco R."/>
            <person name="Padilla G."/>
            <person name="Ferreira P."/>
            <person name="Barriuso J."/>
            <person name="Kellner H."/>
            <person name="Castanera R."/>
            <person name="Alfaro M."/>
            <person name="Ramirez L."/>
            <person name="Pisabarro A.G."/>
            <person name="Kuo A."/>
            <person name="Tritt A."/>
            <person name="Lipzen A."/>
            <person name="He G."/>
            <person name="Yan M."/>
            <person name="Ng V."/>
            <person name="Cullen D."/>
            <person name="Martin F."/>
            <person name="Rosso M.-N."/>
            <person name="Henrissat B."/>
            <person name="Hibbett D."/>
            <person name="Martinez A.T."/>
            <person name="Grigoriev I.V."/>
        </authorList>
    </citation>
    <scope>NUCLEOTIDE SEQUENCE</scope>
    <source>
        <strain evidence="1">CBS 506.95</strain>
    </source>
</reference>
<dbReference type="EMBL" id="MU157898">
    <property type="protein sequence ID" value="KAF9524457.1"/>
    <property type="molecule type" value="Genomic_DNA"/>
</dbReference>
<evidence type="ECO:0000313" key="1">
    <source>
        <dbReference type="EMBL" id="KAF9524457.1"/>
    </source>
</evidence>
<name>A0A9P6E8K8_9AGAR</name>
<protein>
    <submittedName>
        <fullName evidence="1">Uncharacterized protein</fullName>
    </submittedName>
</protein>
<proteinExistence type="predicted"/>
<dbReference type="AlphaFoldDB" id="A0A9P6E8K8"/>
<accession>A0A9P6E8K8</accession>
<dbReference type="Proteomes" id="UP000807306">
    <property type="component" value="Unassembled WGS sequence"/>
</dbReference>
<gene>
    <name evidence="1" type="ORF">CPB83DRAFT_909887</name>
</gene>